<gene>
    <name evidence="3" type="ORF">Vau01_102640</name>
</gene>
<evidence type="ECO:0000256" key="1">
    <source>
        <dbReference type="SAM" id="MobiDB-lite"/>
    </source>
</evidence>
<keyword evidence="2" id="KW-0472">Membrane</keyword>
<dbReference type="Proteomes" id="UP000612585">
    <property type="component" value="Unassembled WGS sequence"/>
</dbReference>
<protein>
    <submittedName>
        <fullName evidence="3">Uncharacterized protein</fullName>
    </submittedName>
</protein>
<reference evidence="3" key="1">
    <citation type="submission" date="2021-01" db="EMBL/GenBank/DDBJ databases">
        <title>Whole genome shotgun sequence of Virgisporangium aurantiacum NBRC 16421.</title>
        <authorList>
            <person name="Komaki H."/>
            <person name="Tamura T."/>
        </authorList>
    </citation>
    <scope>NUCLEOTIDE SEQUENCE</scope>
    <source>
        <strain evidence="3">NBRC 16421</strain>
    </source>
</reference>
<keyword evidence="2" id="KW-1133">Transmembrane helix</keyword>
<name>A0A8J3ZH71_9ACTN</name>
<keyword evidence="4" id="KW-1185">Reference proteome</keyword>
<evidence type="ECO:0000256" key="2">
    <source>
        <dbReference type="SAM" id="Phobius"/>
    </source>
</evidence>
<evidence type="ECO:0000313" key="3">
    <source>
        <dbReference type="EMBL" id="GIJ62748.1"/>
    </source>
</evidence>
<feature type="transmembrane region" description="Helical" evidence="2">
    <location>
        <begin position="90"/>
        <end position="117"/>
    </location>
</feature>
<feature type="transmembrane region" description="Helical" evidence="2">
    <location>
        <begin position="59"/>
        <end position="83"/>
    </location>
</feature>
<accession>A0A8J3ZH71</accession>
<sequence length="120" mass="12586">MVTERNEQIRNMPRLRPPRTPKQATIWPSVVVSATAMPLLTGCVTASGDAAAPLRPNFVAAAVGLVMVWVFMVKATAAVMVALVKIRQALFELAAVVVSFLGAAAITGAGLALVTWVTLS</sequence>
<keyword evidence="2" id="KW-0812">Transmembrane</keyword>
<feature type="region of interest" description="Disordered" evidence="1">
    <location>
        <begin position="1"/>
        <end position="21"/>
    </location>
</feature>
<organism evidence="3 4">
    <name type="scientific">Virgisporangium aurantiacum</name>
    <dbReference type="NCBI Taxonomy" id="175570"/>
    <lineage>
        <taxon>Bacteria</taxon>
        <taxon>Bacillati</taxon>
        <taxon>Actinomycetota</taxon>
        <taxon>Actinomycetes</taxon>
        <taxon>Micromonosporales</taxon>
        <taxon>Micromonosporaceae</taxon>
        <taxon>Virgisporangium</taxon>
    </lineage>
</organism>
<dbReference type="EMBL" id="BOPG01000082">
    <property type="protein sequence ID" value="GIJ62748.1"/>
    <property type="molecule type" value="Genomic_DNA"/>
</dbReference>
<proteinExistence type="predicted"/>
<comment type="caution">
    <text evidence="3">The sequence shown here is derived from an EMBL/GenBank/DDBJ whole genome shotgun (WGS) entry which is preliminary data.</text>
</comment>
<evidence type="ECO:0000313" key="4">
    <source>
        <dbReference type="Proteomes" id="UP000612585"/>
    </source>
</evidence>
<feature type="transmembrane region" description="Helical" evidence="2">
    <location>
        <begin position="24"/>
        <end position="47"/>
    </location>
</feature>
<dbReference type="AlphaFoldDB" id="A0A8J3ZH71"/>